<dbReference type="InterPro" id="IPR035979">
    <property type="entry name" value="RBD_domain_sf"/>
</dbReference>
<dbReference type="Proteomes" id="UP000008312">
    <property type="component" value="Unassembled WGS sequence"/>
</dbReference>
<name>D8LZD0_BLAHO</name>
<dbReference type="Pfam" id="PF04059">
    <property type="entry name" value="RRM_2"/>
    <property type="match status" value="1"/>
</dbReference>
<evidence type="ECO:0000313" key="2">
    <source>
        <dbReference type="EMBL" id="CBK21169.2"/>
    </source>
</evidence>
<evidence type="ECO:0000313" key="3">
    <source>
        <dbReference type="Proteomes" id="UP000008312"/>
    </source>
</evidence>
<gene>
    <name evidence="2" type="ORF">GSBLH_T00006258001</name>
</gene>
<dbReference type="SUPFAM" id="SSF54928">
    <property type="entry name" value="RNA-binding domain, RBD"/>
    <property type="match status" value="1"/>
</dbReference>
<dbReference type="OrthoDB" id="417481at2759"/>
<dbReference type="AlphaFoldDB" id="D8LZD0"/>
<sequence>MMKNAEQYVIDPRKVESNEDPRQFLMIRNIPNSISQEELLSILETYVQGEIEFLYLPIDKVTSCNLGYGYVSLLNCSSVLKLYNAMHKKRWPKSSSLKLCDIVYARIQGHRDYVKMCDRWEIMNESPALQPIFFKKVEKEKNGVKQVLMVRSSFKELRKRHP</sequence>
<dbReference type="InterPro" id="IPR012677">
    <property type="entry name" value="Nucleotide-bd_a/b_plait_sf"/>
</dbReference>
<dbReference type="GO" id="GO:0003676">
    <property type="term" value="F:nucleic acid binding"/>
    <property type="evidence" value="ECO:0007669"/>
    <property type="project" value="InterPro"/>
</dbReference>
<reference evidence="2" key="1">
    <citation type="submission" date="2010-02" db="EMBL/GenBank/DDBJ databases">
        <title>Sequencing and annotation of the Blastocystis hominis genome.</title>
        <authorList>
            <person name="Wincker P."/>
        </authorList>
    </citation>
    <scope>NUCLEOTIDE SEQUENCE</scope>
    <source>
        <strain evidence="2">Singapore isolate B</strain>
    </source>
</reference>
<dbReference type="InterPro" id="IPR007201">
    <property type="entry name" value="Mei2-like_Rrm_C"/>
</dbReference>
<organism evidence="2">
    <name type="scientific">Blastocystis hominis</name>
    <dbReference type="NCBI Taxonomy" id="12968"/>
    <lineage>
        <taxon>Eukaryota</taxon>
        <taxon>Sar</taxon>
        <taxon>Stramenopiles</taxon>
        <taxon>Bigyra</taxon>
        <taxon>Opalozoa</taxon>
        <taxon>Opalinata</taxon>
        <taxon>Blastocystidae</taxon>
        <taxon>Blastocystis</taxon>
    </lineage>
</organism>
<accession>D8LZD0</accession>
<keyword evidence="3" id="KW-1185">Reference proteome</keyword>
<dbReference type="EMBL" id="FN668640">
    <property type="protein sequence ID" value="CBK21169.2"/>
    <property type="molecule type" value="Genomic_DNA"/>
</dbReference>
<protein>
    <recommendedName>
        <fullName evidence="1">Mei2-like C-terminal RNA recognition motif domain-containing protein</fullName>
    </recommendedName>
</protein>
<dbReference type="GeneID" id="24922383"/>
<dbReference type="Gene3D" id="3.30.70.330">
    <property type="match status" value="1"/>
</dbReference>
<evidence type="ECO:0000259" key="1">
    <source>
        <dbReference type="Pfam" id="PF04059"/>
    </source>
</evidence>
<proteinExistence type="predicted"/>
<dbReference type="InParanoid" id="D8LZD0"/>
<feature type="domain" description="Mei2-like C-terminal RNA recognition motif" evidence="1">
    <location>
        <begin position="22"/>
        <end position="114"/>
    </location>
</feature>
<dbReference type="RefSeq" id="XP_012895217.1">
    <property type="nucleotide sequence ID" value="XM_013039763.1"/>
</dbReference>